<accession>A0A120JTK5</accession>
<dbReference type="PANTHER" id="PTHR42756">
    <property type="entry name" value="TRANSCRIPTIONAL REGULATOR, MARR"/>
    <property type="match status" value="1"/>
</dbReference>
<dbReference type="Gene3D" id="1.10.10.10">
    <property type="entry name" value="Winged helix-like DNA-binding domain superfamily/Winged helix DNA-binding domain"/>
    <property type="match status" value="1"/>
</dbReference>
<dbReference type="Proteomes" id="UP000063781">
    <property type="component" value="Chromosome"/>
</dbReference>
<dbReference type="STRING" id="1514105.AOC36_03955"/>
<dbReference type="KEGG" id="erl:AOC36_03955"/>
<evidence type="ECO:0000313" key="6">
    <source>
        <dbReference type="Proteomes" id="UP000063781"/>
    </source>
</evidence>
<dbReference type="RefSeq" id="WP_067631647.1">
    <property type="nucleotide sequence ID" value="NZ_CP013213.1"/>
</dbReference>
<evidence type="ECO:0000259" key="4">
    <source>
        <dbReference type="PROSITE" id="PS50995"/>
    </source>
</evidence>
<keyword evidence="6" id="KW-1185">Reference proteome</keyword>
<keyword evidence="1" id="KW-0805">Transcription regulation</keyword>
<dbReference type="PANTHER" id="PTHR42756:SF1">
    <property type="entry name" value="TRANSCRIPTIONAL REPRESSOR OF EMRAB OPERON"/>
    <property type="match status" value="1"/>
</dbReference>
<gene>
    <name evidence="5" type="ORF">AOC36_03955</name>
</gene>
<dbReference type="InterPro" id="IPR000835">
    <property type="entry name" value="HTH_MarR-typ"/>
</dbReference>
<protein>
    <recommendedName>
        <fullName evidence="4">HTH marR-type domain-containing protein</fullName>
    </recommendedName>
</protein>
<evidence type="ECO:0000256" key="2">
    <source>
        <dbReference type="ARBA" id="ARBA00023125"/>
    </source>
</evidence>
<dbReference type="SUPFAM" id="SSF46785">
    <property type="entry name" value="Winged helix' DNA-binding domain"/>
    <property type="match status" value="1"/>
</dbReference>
<dbReference type="OrthoDB" id="6400170at2"/>
<evidence type="ECO:0000256" key="1">
    <source>
        <dbReference type="ARBA" id="ARBA00023015"/>
    </source>
</evidence>
<name>A0A120JTK5_9FIRM</name>
<dbReference type="SMART" id="SM00347">
    <property type="entry name" value="HTH_MARR"/>
    <property type="match status" value="1"/>
</dbReference>
<proteinExistence type="predicted"/>
<keyword evidence="2" id="KW-0238">DNA-binding</keyword>
<dbReference type="InterPro" id="IPR036390">
    <property type="entry name" value="WH_DNA-bd_sf"/>
</dbReference>
<dbReference type="Pfam" id="PF12802">
    <property type="entry name" value="MarR_2"/>
    <property type="match status" value="1"/>
</dbReference>
<dbReference type="PROSITE" id="PS50995">
    <property type="entry name" value="HTH_MARR_2"/>
    <property type="match status" value="1"/>
</dbReference>
<dbReference type="GO" id="GO:0003677">
    <property type="term" value="F:DNA binding"/>
    <property type="evidence" value="ECO:0007669"/>
    <property type="project" value="UniProtKB-KW"/>
</dbReference>
<dbReference type="EMBL" id="CP013213">
    <property type="protein sequence ID" value="AMC93153.1"/>
    <property type="molecule type" value="Genomic_DNA"/>
</dbReference>
<feature type="domain" description="HTH marR-type" evidence="4">
    <location>
        <begin position="1"/>
        <end position="134"/>
    </location>
</feature>
<dbReference type="AlphaFoldDB" id="A0A120JTK5"/>
<evidence type="ECO:0000313" key="5">
    <source>
        <dbReference type="EMBL" id="AMC93153.1"/>
    </source>
</evidence>
<dbReference type="InterPro" id="IPR036388">
    <property type="entry name" value="WH-like_DNA-bd_sf"/>
</dbReference>
<evidence type="ECO:0000256" key="3">
    <source>
        <dbReference type="ARBA" id="ARBA00023163"/>
    </source>
</evidence>
<organism evidence="5 6">
    <name type="scientific">Erysipelothrix larvae</name>
    <dbReference type="NCBI Taxonomy" id="1514105"/>
    <lineage>
        <taxon>Bacteria</taxon>
        <taxon>Bacillati</taxon>
        <taxon>Bacillota</taxon>
        <taxon>Erysipelotrichia</taxon>
        <taxon>Erysipelotrichales</taxon>
        <taxon>Erysipelotrichaceae</taxon>
        <taxon>Erysipelothrix</taxon>
    </lineage>
</organism>
<dbReference type="GO" id="GO:0003700">
    <property type="term" value="F:DNA-binding transcription factor activity"/>
    <property type="evidence" value="ECO:0007669"/>
    <property type="project" value="InterPro"/>
</dbReference>
<reference evidence="5 6" key="1">
    <citation type="submission" date="2015-10" db="EMBL/GenBank/DDBJ databases">
        <title>Erysipelothrix larvae sp. LV19 isolated from the larval gut of the rhinoceros beetle, Trypoxylus dichotomus.</title>
        <authorList>
            <person name="Lim S."/>
            <person name="Kim B.-C."/>
        </authorList>
    </citation>
    <scope>NUCLEOTIDE SEQUENCE [LARGE SCALE GENOMIC DNA]</scope>
    <source>
        <strain evidence="5 6">LV19</strain>
    </source>
</reference>
<sequence>MFDLLTETFRAMAHKQRNALRTELAKHGLYLGQHRILFLLKDQPGLSQVEICDNLNVTKESLSLSLKRLHNADLVYCEKDDHDKRKTLWSLTNLGLEKAQVCKKGFKSVNESMFGELSHEEMIQLESYFNKMIRGLERREIDEEVI</sequence>
<keyword evidence="3" id="KW-0804">Transcription</keyword>